<accession>A0A8T2M5N5</accession>
<gene>
    <name evidence="2" type="ORF">AMEX_G5472</name>
</gene>
<dbReference type="Proteomes" id="UP000752171">
    <property type="component" value="Unassembled WGS sequence"/>
</dbReference>
<dbReference type="AlphaFoldDB" id="A0A8T2M5N5"/>
<evidence type="ECO:0000313" key="2">
    <source>
        <dbReference type="EMBL" id="KAG9279908.1"/>
    </source>
</evidence>
<dbReference type="EMBL" id="JAICCE010000003">
    <property type="protein sequence ID" value="KAG9279908.1"/>
    <property type="molecule type" value="Genomic_DNA"/>
</dbReference>
<keyword evidence="1" id="KW-0732">Signal</keyword>
<name>A0A8T2M5N5_ASTMX</name>
<sequence length="69" mass="7426">MHLSRVLSVAARLLLSCCFEDLGLCVNSTNLGLSASAGLLWALGKDNTCLKQQCQSSYESSLKNMTSEN</sequence>
<evidence type="ECO:0000256" key="1">
    <source>
        <dbReference type="SAM" id="SignalP"/>
    </source>
</evidence>
<organism evidence="2 3">
    <name type="scientific">Astyanax mexicanus</name>
    <name type="common">Blind cave fish</name>
    <name type="synonym">Astyanax fasciatus mexicanus</name>
    <dbReference type="NCBI Taxonomy" id="7994"/>
    <lineage>
        <taxon>Eukaryota</taxon>
        <taxon>Metazoa</taxon>
        <taxon>Chordata</taxon>
        <taxon>Craniata</taxon>
        <taxon>Vertebrata</taxon>
        <taxon>Euteleostomi</taxon>
        <taxon>Actinopterygii</taxon>
        <taxon>Neopterygii</taxon>
        <taxon>Teleostei</taxon>
        <taxon>Ostariophysi</taxon>
        <taxon>Characiformes</taxon>
        <taxon>Characoidei</taxon>
        <taxon>Acestrorhamphidae</taxon>
        <taxon>Acestrorhamphinae</taxon>
        <taxon>Astyanax</taxon>
    </lineage>
</organism>
<reference evidence="2 3" key="1">
    <citation type="submission" date="2021-07" db="EMBL/GenBank/DDBJ databases">
        <authorList>
            <person name="Imarazene B."/>
            <person name="Zahm M."/>
            <person name="Klopp C."/>
            <person name="Cabau C."/>
            <person name="Beille S."/>
            <person name="Jouanno E."/>
            <person name="Castinel A."/>
            <person name="Lluch J."/>
            <person name="Gil L."/>
            <person name="Kuchtly C."/>
            <person name="Lopez Roques C."/>
            <person name="Donnadieu C."/>
            <person name="Parrinello H."/>
            <person name="Journot L."/>
            <person name="Du K."/>
            <person name="Schartl M."/>
            <person name="Retaux S."/>
            <person name="Guiguen Y."/>
        </authorList>
    </citation>
    <scope>NUCLEOTIDE SEQUENCE [LARGE SCALE GENOMIC DNA]</scope>
    <source>
        <strain evidence="2">Pach_M1</strain>
        <tissue evidence="2">Testis</tissue>
    </source>
</reference>
<feature type="chain" id="PRO_5035737388" evidence="1">
    <location>
        <begin position="26"/>
        <end position="69"/>
    </location>
</feature>
<protein>
    <submittedName>
        <fullName evidence="2">Uncharacterized protein</fullName>
    </submittedName>
</protein>
<comment type="caution">
    <text evidence="2">The sequence shown here is derived from an EMBL/GenBank/DDBJ whole genome shotgun (WGS) entry which is preliminary data.</text>
</comment>
<evidence type="ECO:0000313" key="3">
    <source>
        <dbReference type="Proteomes" id="UP000752171"/>
    </source>
</evidence>
<proteinExistence type="predicted"/>
<feature type="signal peptide" evidence="1">
    <location>
        <begin position="1"/>
        <end position="25"/>
    </location>
</feature>